<dbReference type="Pfam" id="PF12089">
    <property type="entry name" value="DUF3566"/>
    <property type="match status" value="1"/>
</dbReference>
<keyword evidence="2" id="KW-1133">Transmembrane helix</keyword>
<protein>
    <submittedName>
        <fullName evidence="4">Transmembrane protein DUF3566</fullName>
    </submittedName>
</protein>
<dbReference type="AlphaFoldDB" id="A0A368W0T3"/>
<proteinExistence type="predicted"/>
<dbReference type="InterPro" id="IPR021949">
    <property type="entry name" value="DUF3566_TM"/>
</dbReference>
<feature type="compositionally biased region" description="Basic and acidic residues" evidence="1">
    <location>
        <begin position="63"/>
        <end position="83"/>
    </location>
</feature>
<feature type="transmembrane region" description="Helical" evidence="2">
    <location>
        <begin position="275"/>
        <end position="298"/>
    </location>
</feature>
<evidence type="ECO:0000313" key="4">
    <source>
        <dbReference type="EMBL" id="RCW47242.1"/>
    </source>
</evidence>
<accession>A0A368W0T3</accession>
<feature type="compositionally biased region" description="Low complexity" evidence="1">
    <location>
        <begin position="103"/>
        <end position="126"/>
    </location>
</feature>
<evidence type="ECO:0000256" key="1">
    <source>
        <dbReference type="SAM" id="MobiDB-lite"/>
    </source>
</evidence>
<sequence length="375" mass="37165">MISEGPPVTPSDKPQRSDSQSQKDTDSTSVMTQAVDDNSTGTQAGGSTEHDGGPEGATAAVGEIEHTDSTGARATDDSGKEELQSSNAGVSGGTGTPPPWQRTSSASVAGSETSEGSGSGSTASAGITDPGTGAADSGQEAGQESDGSVPRDSEPIGSGGSAAATTGAESPRAEAGTAEAPNSDAEDTQTIPHPLRDMGQPAQAGSGAAAGAESAESSRTERTTVSFAGGADAAGSTASRSSASGSAGGARRPSRGPRRASLQIRRVDPWSVLKLALVLSVAMFFVWMIAVAVLYGVLGGMGVWDQLNGTFSDLTQPENTIGEPLISAGRVFGAASIVGAVNIVLMTALATVGAFIYNVAADFAGGAEVTLSERE</sequence>
<reference evidence="4 5" key="1">
    <citation type="submission" date="2018-07" db="EMBL/GenBank/DDBJ databases">
        <title>Genomic Encyclopedia of Type Strains, Phase III (KMG-III): the genomes of soil and plant-associated and newly described type strains.</title>
        <authorList>
            <person name="Whitman W."/>
        </authorList>
    </citation>
    <scope>NUCLEOTIDE SEQUENCE [LARGE SCALE GENOMIC DNA]</scope>
    <source>
        <strain evidence="4 5">CECT 8575</strain>
    </source>
</reference>
<keyword evidence="2 4" id="KW-0812">Transmembrane</keyword>
<feature type="compositionally biased region" description="Polar residues" evidence="1">
    <location>
        <begin position="30"/>
        <end position="46"/>
    </location>
</feature>
<evidence type="ECO:0000256" key="2">
    <source>
        <dbReference type="SAM" id="Phobius"/>
    </source>
</evidence>
<dbReference type="EMBL" id="QPJC01000001">
    <property type="protein sequence ID" value="RCW47242.1"/>
    <property type="molecule type" value="Genomic_DNA"/>
</dbReference>
<organism evidence="4 5">
    <name type="scientific">Halopolyspora algeriensis</name>
    <dbReference type="NCBI Taxonomy" id="1500506"/>
    <lineage>
        <taxon>Bacteria</taxon>
        <taxon>Bacillati</taxon>
        <taxon>Actinomycetota</taxon>
        <taxon>Actinomycetes</taxon>
        <taxon>Actinomycetes incertae sedis</taxon>
        <taxon>Halopolyspora</taxon>
    </lineage>
</organism>
<dbReference type="Proteomes" id="UP000253495">
    <property type="component" value="Unassembled WGS sequence"/>
</dbReference>
<comment type="caution">
    <text evidence="4">The sequence shown here is derived from an EMBL/GenBank/DDBJ whole genome shotgun (WGS) entry which is preliminary data.</text>
</comment>
<keyword evidence="5" id="KW-1185">Reference proteome</keyword>
<feature type="domain" description="DUF3566" evidence="3">
    <location>
        <begin position="257"/>
        <end position="373"/>
    </location>
</feature>
<feature type="compositionally biased region" description="Low complexity" evidence="1">
    <location>
        <begin position="226"/>
        <end position="251"/>
    </location>
</feature>
<feature type="region of interest" description="Disordered" evidence="1">
    <location>
        <begin position="1"/>
        <end position="261"/>
    </location>
</feature>
<evidence type="ECO:0000259" key="3">
    <source>
        <dbReference type="Pfam" id="PF12089"/>
    </source>
</evidence>
<evidence type="ECO:0000313" key="5">
    <source>
        <dbReference type="Proteomes" id="UP000253495"/>
    </source>
</evidence>
<feature type="compositionally biased region" description="Low complexity" evidence="1">
    <location>
        <begin position="199"/>
        <end position="215"/>
    </location>
</feature>
<gene>
    <name evidence="4" type="ORF">DFQ14_101588</name>
</gene>
<feature type="compositionally biased region" description="Basic and acidic residues" evidence="1">
    <location>
        <begin position="13"/>
        <end position="26"/>
    </location>
</feature>
<name>A0A368W0T3_9ACTN</name>
<feature type="transmembrane region" description="Helical" evidence="2">
    <location>
        <begin position="331"/>
        <end position="357"/>
    </location>
</feature>
<keyword evidence="2" id="KW-0472">Membrane</keyword>